<name>A0A2Y9BN87_9FIRM</name>
<protein>
    <submittedName>
        <fullName evidence="5">LytR family transcriptional attenuator</fullName>
    </submittedName>
</protein>
<evidence type="ECO:0000256" key="1">
    <source>
        <dbReference type="ARBA" id="ARBA00006068"/>
    </source>
</evidence>
<gene>
    <name evidence="5" type="ORF">A8806_12135</name>
</gene>
<reference evidence="5 6" key="1">
    <citation type="submission" date="2018-05" db="EMBL/GenBank/DDBJ databases">
        <title>The Hungate 1000. A catalogue of reference genomes from the rumen microbiome.</title>
        <authorList>
            <person name="Kelly W."/>
        </authorList>
    </citation>
    <scope>NUCLEOTIDE SEQUENCE [LARGE SCALE GENOMIC DNA]</scope>
    <source>
        <strain evidence="5 6">NLAE-zl-C242</strain>
    </source>
</reference>
<feature type="compositionally biased region" description="Low complexity" evidence="2">
    <location>
        <begin position="74"/>
        <end position="85"/>
    </location>
</feature>
<evidence type="ECO:0000259" key="4">
    <source>
        <dbReference type="Pfam" id="PF03816"/>
    </source>
</evidence>
<sequence>MSTNMKHNNNRRPESPKRKSDIQQSHKKKNTGFIIGIIIVVILVAVAGTLFFLQSKKKEPQVQAKEGTGETVKSESQSSSDSKTISYEGQTYEYNRDIKTVVFLGVDKKGDMGYAEHMGDGGQADSIILMALNEKEQTVKVFQISRNTMTNVDVYSERGEYLTTQKMQIALQYAYGDGEKKSSWLMKKAVSDLMYGVPVRSSIAMSIDGISAITTLMGGVEITVPKDYTYVDKSFEKGKTLSLKGALAEKYVRYRDITVTGSNNDRMERQTQFLMALVSQLKNASQKDTEIYSKLMTGANPYFTTDMSADEIMALSKYEIDGEIQTIPGEEKAGKEHDEFYTNEAELKEIVVKTFYKLKDI</sequence>
<feature type="domain" description="Cell envelope-related transcriptional attenuator" evidence="4">
    <location>
        <begin position="124"/>
        <end position="282"/>
    </location>
</feature>
<organism evidence="5 6">
    <name type="scientific">Faecalicatena orotica</name>
    <dbReference type="NCBI Taxonomy" id="1544"/>
    <lineage>
        <taxon>Bacteria</taxon>
        <taxon>Bacillati</taxon>
        <taxon>Bacillota</taxon>
        <taxon>Clostridia</taxon>
        <taxon>Lachnospirales</taxon>
        <taxon>Lachnospiraceae</taxon>
        <taxon>Faecalicatena</taxon>
    </lineage>
</organism>
<comment type="similarity">
    <text evidence="1">Belongs to the LytR/CpsA/Psr (LCP) family.</text>
</comment>
<keyword evidence="3" id="KW-0812">Transmembrane</keyword>
<dbReference type="RefSeq" id="WP_109733740.1">
    <property type="nucleotide sequence ID" value="NZ_BAAACK010000008.1"/>
</dbReference>
<keyword evidence="3" id="KW-1133">Transmembrane helix</keyword>
<evidence type="ECO:0000313" key="6">
    <source>
        <dbReference type="Proteomes" id="UP000245845"/>
    </source>
</evidence>
<dbReference type="Pfam" id="PF03816">
    <property type="entry name" value="LytR_cpsA_psr"/>
    <property type="match status" value="1"/>
</dbReference>
<dbReference type="InterPro" id="IPR050922">
    <property type="entry name" value="LytR/CpsA/Psr_CW_biosynth"/>
</dbReference>
<dbReference type="NCBIfam" id="TIGR00350">
    <property type="entry name" value="lytR_cpsA_psr"/>
    <property type="match status" value="1"/>
</dbReference>
<dbReference type="AlphaFoldDB" id="A0A2Y9BN87"/>
<dbReference type="EMBL" id="QGDL01000021">
    <property type="protein sequence ID" value="PWJ20719.1"/>
    <property type="molecule type" value="Genomic_DNA"/>
</dbReference>
<feature type="transmembrane region" description="Helical" evidence="3">
    <location>
        <begin position="33"/>
        <end position="53"/>
    </location>
</feature>
<accession>A0A2Y9BN87</accession>
<feature type="region of interest" description="Disordered" evidence="2">
    <location>
        <begin position="1"/>
        <end position="25"/>
    </location>
</feature>
<dbReference type="OrthoDB" id="3172933at2"/>
<comment type="caution">
    <text evidence="5">The sequence shown here is derived from an EMBL/GenBank/DDBJ whole genome shotgun (WGS) entry which is preliminary data.</text>
</comment>
<dbReference type="PANTHER" id="PTHR33392">
    <property type="entry name" value="POLYISOPRENYL-TEICHOIC ACID--PEPTIDOGLYCAN TEICHOIC ACID TRANSFERASE TAGU"/>
    <property type="match status" value="1"/>
</dbReference>
<keyword evidence="6" id="KW-1185">Reference proteome</keyword>
<keyword evidence="3" id="KW-0472">Membrane</keyword>
<dbReference type="Proteomes" id="UP000245845">
    <property type="component" value="Unassembled WGS sequence"/>
</dbReference>
<evidence type="ECO:0000256" key="3">
    <source>
        <dbReference type="SAM" id="Phobius"/>
    </source>
</evidence>
<dbReference type="Gene3D" id="3.40.630.190">
    <property type="entry name" value="LCP protein"/>
    <property type="match status" value="1"/>
</dbReference>
<feature type="region of interest" description="Disordered" evidence="2">
    <location>
        <begin position="62"/>
        <end position="85"/>
    </location>
</feature>
<evidence type="ECO:0000256" key="2">
    <source>
        <dbReference type="SAM" id="MobiDB-lite"/>
    </source>
</evidence>
<proteinExistence type="inferred from homology"/>
<dbReference type="PANTHER" id="PTHR33392:SF6">
    <property type="entry name" value="POLYISOPRENYL-TEICHOIC ACID--PEPTIDOGLYCAN TEICHOIC ACID TRANSFERASE TAGU"/>
    <property type="match status" value="1"/>
</dbReference>
<dbReference type="InterPro" id="IPR004474">
    <property type="entry name" value="LytR_CpsA_psr"/>
</dbReference>
<feature type="compositionally biased region" description="Basic and acidic residues" evidence="2">
    <location>
        <begin position="11"/>
        <end position="21"/>
    </location>
</feature>
<evidence type="ECO:0000313" key="5">
    <source>
        <dbReference type="EMBL" id="PWJ20719.1"/>
    </source>
</evidence>